<keyword evidence="2" id="KW-1185">Reference proteome</keyword>
<organism evidence="1 2">
    <name type="scientific">Microbacterium pumilum</name>
    <dbReference type="NCBI Taxonomy" id="344165"/>
    <lineage>
        <taxon>Bacteria</taxon>
        <taxon>Bacillati</taxon>
        <taxon>Actinomycetota</taxon>
        <taxon>Actinomycetes</taxon>
        <taxon>Micrococcales</taxon>
        <taxon>Microbacteriaceae</taxon>
        <taxon>Microbacterium</taxon>
    </lineage>
</organism>
<evidence type="ECO:0008006" key="3">
    <source>
        <dbReference type="Google" id="ProtNLM"/>
    </source>
</evidence>
<sequence length="165" mass="17903">MSDASAAPTTPPAPAAAQPLFEAPFGASNFKLVIGKLAVGHFTECSGPRVTIDTVEYREAGQSQVVHHIPTLASYETLYLRQGLTRQTELWDWFAATLRGEIRRLAVSIILLDSRGTTPVVQWDLAGSFPVSFAGARLQATARDVYIHEFGLKYEGIERVGSANA</sequence>
<comment type="caution">
    <text evidence="1">The sequence shown here is derived from an EMBL/GenBank/DDBJ whole genome shotgun (WGS) entry which is preliminary data.</text>
</comment>
<name>A0ABN2RU47_9MICO</name>
<evidence type="ECO:0000313" key="2">
    <source>
        <dbReference type="Proteomes" id="UP001500326"/>
    </source>
</evidence>
<dbReference type="EMBL" id="BAAAOH010000001">
    <property type="protein sequence ID" value="GAA1974963.1"/>
    <property type="molecule type" value="Genomic_DNA"/>
</dbReference>
<proteinExistence type="predicted"/>
<dbReference type="RefSeq" id="WP_344058163.1">
    <property type="nucleotide sequence ID" value="NZ_BAAAOH010000001.1"/>
</dbReference>
<dbReference type="PANTHER" id="PTHR38009:SF1">
    <property type="entry name" value="CONSERVED HYPOTHETICAL PHAGE TAIL PROTEIN"/>
    <property type="match status" value="1"/>
</dbReference>
<dbReference type="PANTHER" id="PTHR38009">
    <property type="entry name" value="CONSERVED HYPOTHETICAL PHAGE TAIL PROTEIN"/>
    <property type="match status" value="1"/>
</dbReference>
<dbReference type="Proteomes" id="UP001500326">
    <property type="component" value="Unassembled WGS sequence"/>
</dbReference>
<dbReference type="InterPro" id="IPR011747">
    <property type="entry name" value="CHP02241"/>
</dbReference>
<dbReference type="Pfam" id="PF06841">
    <property type="entry name" value="Phage_T4_gp19"/>
    <property type="match status" value="1"/>
</dbReference>
<reference evidence="1 2" key="1">
    <citation type="journal article" date="2019" name="Int. J. Syst. Evol. Microbiol.">
        <title>The Global Catalogue of Microorganisms (GCM) 10K type strain sequencing project: providing services to taxonomists for standard genome sequencing and annotation.</title>
        <authorList>
            <consortium name="The Broad Institute Genomics Platform"/>
            <consortium name="The Broad Institute Genome Sequencing Center for Infectious Disease"/>
            <person name="Wu L."/>
            <person name="Ma J."/>
        </authorList>
    </citation>
    <scope>NUCLEOTIDE SEQUENCE [LARGE SCALE GENOMIC DNA]</scope>
    <source>
        <strain evidence="1 2">JCM 14902</strain>
    </source>
</reference>
<protein>
    <recommendedName>
        <fullName evidence="3">Phage tail protein</fullName>
    </recommendedName>
</protein>
<accession>A0ABN2RU47</accession>
<evidence type="ECO:0000313" key="1">
    <source>
        <dbReference type="EMBL" id="GAA1974963.1"/>
    </source>
</evidence>
<gene>
    <name evidence="1" type="ORF">GCM10009777_04780</name>
</gene>
<dbReference type="NCBIfam" id="TIGR02241">
    <property type="entry name" value="conserved hypothetical phage tail region protein"/>
    <property type="match status" value="1"/>
</dbReference>
<dbReference type="InterPro" id="IPR010667">
    <property type="entry name" value="Phage_T4_Gp19"/>
</dbReference>